<comment type="caution">
    <text evidence="2">The sequence shown here is derived from an EMBL/GenBank/DDBJ whole genome shotgun (WGS) entry which is preliminary data.</text>
</comment>
<reference evidence="2" key="1">
    <citation type="journal article" date="2014" name="Front. Microbiol.">
        <title>High frequency of phylogenetically diverse reductive dehalogenase-homologous genes in deep subseafloor sedimentary metagenomes.</title>
        <authorList>
            <person name="Kawai M."/>
            <person name="Futagami T."/>
            <person name="Toyoda A."/>
            <person name="Takaki Y."/>
            <person name="Nishi S."/>
            <person name="Hori S."/>
            <person name="Arai W."/>
            <person name="Tsubouchi T."/>
            <person name="Morono Y."/>
            <person name="Uchiyama I."/>
            <person name="Ito T."/>
            <person name="Fujiyama A."/>
            <person name="Inagaki F."/>
            <person name="Takami H."/>
        </authorList>
    </citation>
    <scope>NUCLEOTIDE SEQUENCE</scope>
    <source>
        <strain evidence="2">Expedition CK06-06</strain>
    </source>
</reference>
<feature type="domain" description="Right handed beta helix" evidence="1">
    <location>
        <begin position="46"/>
        <end position="212"/>
    </location>
</feature>
<dbReference type="SMART" id="SM00710">
    <property type="entry name" value="PbH1"/>
    <property type="match status" value="6"/>
</dbReference>
<dbReference type="InterPro" id="IPR039448">
    <property type="entry name" value="Beta_helix"/>
</dbReference>
<dbReference type="PANTHER" id="PTHR36453:SF1">
    <property type="entry name" value="RIGHT HANDED BETA HELIX DOMAIN-CONTAINING PROTEIN"/>
    <property type="match status" value="1"/>
</dbReference>
<organism evidence="2">
    <name type="scientific">marine sediment metagenome</name>
    <dbReference type="NCBI Taxonomy" id="412755"/>
    <lineage>
        <taxon>unclassified sequences</taxon>
        <taxon>metagenomes</taxon>
        <taxon>ecological metagenomes</taxon>
    </lineage>
</organism>
<dbReference type="Pfam" id="PF13229">
    <property type="entry name" value="Beta_helix"/>
    <property type="match status" value="1"/>
</dbReference>
<feature type="non-terminal residue" evidence="2">
    <location>
        <position position="1"/>
    </location>
</feature>
<dbReference type="InterPro" id="IPR012334">
    <property type="entry name" value="Pectin_lyas_fold"/>
</dbReference>
<evidence type="ECO:0000259" key="1">
    <source>
        <dbReference type="Pfam" id="PF13229"/>
    </source>
</evidence>
<dbReference type="Gene3D" id="2.160.20.10">
    <property type="entry name" value="Single-stranded right-handed beta-helix, Pectin lyase-like"/>
    <property type="match status" value="1"/>
</dbReference>
<accession>X1DZL6</accession>
<dbReference type="EMBL" id="BARU01003699">
    <property type="protein sequence ID" value="GAH26446.1"/>
    <property type="molecule type" value="Genomic_DNA"/>
</dbReference>
<dbReference type="InterPro" id="IPR006626">
    <property type="entry name" value="PbH1"/>
</dbReference>
<dbReference type="InterPro" id="IPR011050">
    <property type="entry name" value="Pectin_lyase_fold/virulence"/>
</dbReference>
<proteinExistence type="predicted"/>
<name>X1DZL6_9ZZZZ</name>
<gene>
    <name evidence="2" type="ORF">S03H2_07844</name>
</gene>
<dbReference type="AlphaFoldDB" id="X1DZL6"/>
<dbReference type="PANTHER" id="PTHR36453">
    <property type="entry name" value="SECRETED PROTEIN-RELATED"/>
    <property type="match status" value="1"/>
</dbReference>
<feature type="non-terminal residue" evidence="2">
    <location>
        <position position="284"/>
    </location>
</feature>
<protein>
    <recommendedName>
        <fullName evidence="1">Right handed beta helix domain-containing protein</fullName>
    </recommendedName>
</protein>
<evidence type="ECO:0000313" key="2">
    <source>
        <dbReference type="EMBL" id="GAH26446.1"/>
    </source>
</evidence>
<sequence length="284" mass="31198">TFSTFYVNSGSQREAWGDHENGASCIYVGGDNNVVKDCYAGKTWTHGISLWGNGNRLENSIVEHANWMGERFAVVWAPGDDNVIVRNTVRYSNRDGIELGNRGFGIKVAKRALVQYNHVHHCGYIVPDAGLIYANNQGRNPLANTEISYNVLHDFVVDHPGNVGIYLDNNSSGYTLHHNVIWNVVDGIRFRSSSNVYIYNNTIVDIVNSLNIKGQVQEGTAVVVKNNLMTSDVFFGTEKSHNQVIQVGDFADHTGRDYSLKPNVAAINAGTNIDGITVDVVGAP</sequence>
<dbReference type="SUPFAM" id="SSF51126">
    <property type="entry name" value="Pectin lyase-like"/>
    <property type="match status" value="1"/>
</dbReference>